<evidence type="ECO:0000313" key="2">
    <source>
        <dbReference type="Proteomes" id="UP000005801"/>
    </source>
</evidence>
<reference evidence="1 2" key="1">
    <citation type="submission" date="2007-06" db="EMBL/GenBank/DDBJ databases">
        <authorList>
            <person name="Shimkets L."/>
            <person name="Ferriera S."/>
            <person name="Johnson J."/>
            <person name="Kravitz S."/>
            <person name="Beeson K."/>
            <person name="Sutton G."/>
            <person name="Rogers Y.-H."/>
            <person name="Friedman R."/>
            <person name="Frazier M."/>
            <person name="Venter J.C."/>
        </authorList>
    </citation>
    <scope>NUCLEOTIDE SEQUENCE [LARGE SCALE GENOMIC DNA]</scope>
    <source>
        <strain evidence="1 2">SIR-1</strain>
    </source>
</reference>
<keyword evidence="2" id="KW-1185">Reference proteome</keyword>
<dbReference type="Proteomes" id="UP000005801">
    <property type="component" value="Unassembled WGS sequence"/>
</dbReference>
<sequence length="47" mass="5123">MSAHTLFVLTRGHRSIFFASPCAQARGPELWVESSARASASSTDEKQ</sequence>
<evidence type="ECO:0000313" key="1">
    <source>
        <dbReference type="EMBL" id="EDM80274.1"/>
    </source>
</evidence>
<name>A6G1L0_9BACT</name>
<dbReference type="AlphaFoldDB" id="A6G1L0"/>
<gene>
    <name evidence="1" type="ORF">PPSIR1_36527</name>
</gene>
<proteinExistence type="predicted"/>
<organism evidence="1 2">
    <name type="scientific">Plesiocystis pacifica SIR-1</name>
    <dbReference type="NCBI Taxonomy" id="391625"/>
    <lineage>
        <taxon>Bacteria</taxon>
        <taxon>Pseudomonadati</taxon>
        <taxon>Myxococcota</taxon>
        <taxon>Polyangia</taxon>
        <taxon>Nannocystales</taxon>
        <taxon>Nannocystaceae</taxon>
        <taxon>Plesiocystis</taxon>
    </lineage>
</organism>
<dbReference type="EMBL" id="ABCS01000012">
    <property type="protein sequence ID" value="EDM80274.1"/>
    <property type="molecule type" value="Genomic_DNA"/>
</dbReference>
<protein>
    <submittedName>
        <fullName evidence="1">Uncharacterized protein</fullName>
    </submittedName>
</protein>
<comment type="caution">
    <text evidence="1">The sequence shown here is derived from an EMBL/GenBank/DDBJ whole genome shotgun (WGS) entry which is preliminary data.</text>
</comment>
<accession>A6G1L0</accession>
<dbReference type="STRING" id="391625.PPSIR1_36527"/>